<keyword evidence="1" id="KW-0472">Membrane</keyword>
<proteinExistence type="predicted"/>
<organism evidence="2 3">
    <name type="scientific">Basidiobolus meristosporus CBS 931.73</name>
    <dbReference type="NCBI Taxonomy" id="1314790"/>
    <lineage>
        <taxon>Eukaryota</taxon>
        <taxon>Fungi</taxon>
        <taxon>Fungi incertae sedis</taxon>
        <taxon>Zoopagomycota</taxon>
        <taxon>Entomophthoromycotina</taxon>
        <taxon>Basidiobolomycetes</taxon>
        <taxon>Basidiobolales</taxon>
        <taxon>Basidiobolaceae</taxon>
        <taxon>Basidiobolus</taxon>
    </lineage>
</organism>
<feature type="transmembrane region" description="Helical" evidence="1">
    <location>
        <begin position="17"/>
        <end position="35"/>
    </location>
</feature>
<dbReference type="AlphaFoldDB" id="A0A1Y1YDP1"/>
<feature type="transmembrane region" description="Helical" evidence="1">
    <location>
        <begin position="47"/>
        <end position="69"/>
    </location>
</feature>
<sequence>MDYPTSDAIEYAQLHDSITIVMIGISLPLALEGAYHATRIAMKETALVYKLNFIQALVRCINSLLEVILEMRTDKDCFAITIQYHTTSFISLSCIHLILYLKAYHTALSTKLVAFICIALQGLEMFCLIEMFSHFNYTKGPLGGCTIHFPLAYTLTLVSTTTTIMILLSAIFVFNIIHLSRFNNKGIYRILARDGAIFALVIITCDIALAITITLNVANSWYLLYIGCKSLLQKFSKNTYLMLICIGAVKSKMMSEMMQATHRRRKSAWSSENSPENNTTGYFQGTLLNEQPENSNAPHIESPTLHIIK</sequence>
<keyword evidence="1" id="KW-1133">Transmembrane helix</keyword>
<evidence type="ECO:0000313" key="3">
    <source>
        <dbReference type="Proteomes" id="UP000193498"/>
    </source>
</evidence>
<gene>
    <name evidence="2" type="ORF">K493DRAFT_301116</name>
</gene>
<protein>
    <recommendedName>
        <fullName evidence="4">G-protein coupled receptors family 1 profile domain-containing protein</fullName>
    </recommendedName>
</protein>
<keyword evidence="3" id="KW-1185">Reference proteome</keyword>
<feature type="transmembrane region" description="Helical" evidence="1">
    <location>
        <begin position="152"/>
        <end position="177"/>
    </location>
</feature>
<dbReference type="Proteomes" id="UP000193498">
    <property type="component" value="Unassembled WGS sequence"/>
</dbReference>
<evidence type="ECO:0008006" key="4">
    <source>
        <dbReference type="Google" id="ProtNLM"/>
    </source>
</evidence>
<comment type="caution">
    <text evidence="2">The sequence shown here is derived from an EMBL/GenBank/DDBJ whole genome shotgun (WGS) entry which is preliminary data.</text>
</comment>
<accession>A0A1Y1YDP1</accession>
<evidence type="ECO:0000313" key="2">
    <source>
        <dbReference type="EMBL" id="ORX96109.1"/>
    </source>
</evidence>
<keyword evidence="1" id="KW-0812">Transmembrane</keyword>
<reference evidence="2 3" key="1">
    <citation type="submission" date="2016-07" db="EMBL/GenBank/DDBJ databases">
        <title>Pervasive Adenine N6-methylation of Active Genes in Fungi.</title>
        <authorList>
            <consortium name="DOE Joint Genome Institute"/>
            <person name="Mondo S.J."/>
            <person name="Dannebaum R.O."/>
            <person name="Kuo R.C."/>
            <person name="Labutti K."/>
            <person name="Haridas S."/>
            <person name="Kuo A."/>
            <person name="Salamov A."/>
            <person name="Ahrendt S.R."/>
            <person name="Lipzen A."/>
            <person name="Sullivan W."/>
            <person name="Andreopoulos W.B."/>
            <person name="Clum A."/>
            <person name="Lindquist E."/>
            <person name="Daum C."/>
            <person name="Ramamoorthy G.K."/>
            <person name="Gryganskyi A."/>
            <person name="Culley D."/>
            <person name="Magnuson J.K."/>
            <person name="James T.Y."/>
            <person name="O'Malley M.A."/>
            <person name="Stajich J.E."/>
            <person name="Spatafora J.W."/>
            <person name="Visel A."/>
            <person name="Grigoriev I.V."/>
        </authorList>
    </citation>
    <scope>NUCLEOTIDE SEQUENCE [LARGE SCALE GENOMIC DNA]</scope>
    <source>
        <strain evidence="2 3">CBS 931.73</strain>
    </source>
</reference>
<feature type="transmembrane region" description="Helical" evidence="1">
    <location>
        <begin position="197"/>
        <end position="218"/>
    </location>
</feature>
<feature type="transmembrane region" description="Helical" evidence="1">
    <location>
        <begin position="112"/>
        <end position="132"/>
    </location>
</feature>
<feature type="transmembrane region" description="Helical" evidence="1">
    <location>
        <begin position="81"/>
        <end position="100"/>
    </location>
</feature>
<dbReference type="InParanoid" id="A0A1Y1YDP1"/>
<name>A0A1Y1YDP1_9FUNG</name>
<evidence type="ECO:0000256" key="1">
    <source>
        <dbReference type="SAM" id="Phobius"/>
    </source>
</evidence>
<dbReference type="EMBL" id="MCFE01000161">
    <property type="protein sequence ID" value="ORX96109.1"/>
    <property type="molecule type" value="Genomic_DNA"/>
</dbReference>